<name>A0A6P2DCZ6_9BACT</name>
<dbReference type="GO" id="GO:0005829">
    <property type="term" value="C:cytosol"/>
    <property type="evidence" value="ECO:0007669"/>
    <property type="project" value="TreeGrafter"/>
</dbReference>
<feature type="domain" description="Inosine/uridine-preferring nucleoside hydrolase" evidence="3">
    <location>
        <begin position="9"/>
        <end position="297"/>
    </location>
</feature>
<evidence type="ECO:0000256" key="2">
    <source>
        <dbReference type="ARBA" id="ARBA00023295"/>
    </source>
</evidence>
<dbReference type="EMBL" id="LR593886">
    <property type="protein sequence ID" value="VTR98728.1"/>
    <property type="molecule type" value="Genomic_DNA"/>
</dbReference>
<proteinExistence type="predicted"/>
<reference evidence="4 5" key="1">
    <citation type="submission" date="2019-05" db="EMBL/GenBank/DDBJ databases">
        <authorList>
            <consortium name="Science for Life Laboratories"/>
        </authorList>
    </citation>
    <scope>NUCLEOTIDE SEQUENCE [LARGE SCALE GENOMIC DNA]</scope>
    <source>
        <strain evidence="4">Soil9</strain>
    </source>
</reference>
<evidence type="ECO:0000256" key="1">
    <source>
        <dbReference type="ARBA" id="ARBA00022801"/>
    </source>
</evidence>
<dbReference type="SUPFAM" id="SSF53590">
    <property type="entry name" value="Nucleoside hydrolase"/>
    <property type="match status" value="1"/>
</dbReference>
<dbReference type="PANTHER" id="PTHR12304">
    <property type="entry name" value="INOSINE-URIDINE PREFERRING NUCLEOSIDE HYDROLASE"/>
    <property type="match status" value="1"/>
</dbReference>
<dbReference type="Pfam" id="PF01156">
    <property type="entry name" value="IU_nuc_hydro"/>
    <property type="match status" value="1"/>
</dbReference>
<dbReference type="GO" id="GO:0008477">
    <property type="term" value="F:purine nucleosidase activity"/>
    <property type="evidence" value="ECO:0007669"/>
    <property type="project" value="TreeGrafter"/>
</dbReference>
<dbReference type="RefSeq" id="WP_052555908.1">
    <property type="nucleotide sequence ID" value="NZ_LR593886.1"/>
</dbReference>
<dbReference type="GO" id="GO:0006152">
    <property type="term" value="P:purine nucleoside catabolic process"/>
    <property type="evidence" value="ECO:0007669"/>
    <property type="project" value="TreeGrafter"/>
</dbReference>
<dbReference type="InterPro" id="IPR036452">
    <property type="entry name" value="Ribo_hydro-like"/>
</dbReference>
<dbReference type="KEGG" id="gms:SOIL9_01780"/>
<gene>
    <name evidence="4" type="ORF">SOIL9_01780</name>
</gene>
<dbReference type="PANTHER" id="PTHR12304:SF4">
    <property type="entry name" value="URIDINE NUCLEOSIDASE"/>
    <property type="match status" value="1"/>
</dbReference>
<evidence type="ECO:0000313" key="4">
    <source>
        <dbReference type="EMBL" id="VTR98728.1"/>
    </source>
</evidence>
<organism evidence="4 5">
    <name type="scientific">Gemmata massiliana</name>
    <dbReference type="NCBI Taxonomy" id="1210884"/>
    <lineage>
        <taxon>Bacteria</taxon>
        <taxon>Pseudomonadati</taxon>
        <taxon>Planctomycetota</taxon>
        <taxon>Planctomycetia</taxon>
        <taxon>Gemmatales</taxon>
        <taxon>Gemmataceae</taxon>
        <taxon>Gemmata</taxon>
    </lineage>
</organism>
<keyword evidence="2" id="KW-0326">Glycosidase</keyword>
<dbReference type="Gene3D" id="3.90.245.10">
    <property type="entry name" value="Ribonucleoside hydrolase-like"/>
    <property type="match status" value="1"/>
</dbReference>
<keyword evidence="1" id="KW-0378">Hydrolase</keyword>
<dbReference type="AlphaFoldDB" id="A0A6P2DCZ6"/>
<dbReference type="Proteomes" id="UP000464178">
    <property type="component" value="Chromosome"/>
</dbReference>
<dbReference type="InterPro" id="IPR001910">
    <property type="entry name" value="Inosine/uridine_hydrolase_dom"/>
</dbReference>
<keyword evidence="5" id="KW-1185">Reference proteome</keyword>
<evidence type="ECO:0000313" key="5">
    <source>
        <dbReference type="Proteomes" id="UP000464178"/>
    </source>
</evidence>
<evidence type="ECO:0000259" key="3">
    <source>
        <dbReference type="Pfam" id="PF01156"/>
    </source>
</evidence>
<accession>A0A6P2DCZ6</accession>
<protein>
    <recommendedName>
        <fullName evidence="3">Inosine/uridine-preferring nucleoside hydrolase domain-containing protein</fullName>
    </recommendedName>
</protein>
<dbReference type="InterPro" id="IPR023186">
    <property type="entry name" value="IUNH"/>
</dbReference>
<sequence length="308" mass="32893">MPRKVLLIADPGIDTAFAVALALNDPNLEVVGLLPTAGNVSAEQATANVHTLIDVLDPPKWPKLGAALPVRYDTDGTALHGPGGLGGVTFPSATRHTLHPADKILCELAHEHPRQITVINLGPLTTLATALDRDPVLPALLDQTVVIGGCWREAGNSGPVAEFHMHLDPDAAKRVFAAELNPLLITLDSTRRLIFSPRDLLNLPNPDSRTCQFLRQIVPFGIRASSNLYGIEGFHLKDVLGTVAVAVAGCVSSESHYVDVETRGELTRGMTVIDTRPSPASAPNARVATSVAVDEVREYIQRILKAAH</sequence>